<dbReference type="PANTHER" id="PTHR45975:SF2">
    <property type="entry name" value="NUCLEOSOME-REMODELING FACTOR SUBUNIT BPTF"/>
    <property type="match status" value="1"/>
</dbReference>
<dbReference type="GO" id="GO:0000978">
    <property type="term" value="F:RNA polymerase II cis-regulatory region sequence-specific DNA binding"/>
    <property type="evidence" value="ECO:0007669"/>
    <property type="project" value="TreeGrafter"/>
</dbReference>
<dbReference type="InterPro" id="IPR018501">
    <property type="entry name" value="DDT_dom"/>
</dbReference>
<evidence type="ECO:0000256" key="4">
    <source>
        <dbReference type="ARBA" id="ARBA00022833"/>
    </source>
</evidence>
<dbReference type="Pfam" id="PF15613">
    <property type="entry name" value="WSD"/>
    <property type="match status" value="1"/>
</dbReference>
<dbReference type="OMA" id="NRESWID"/>
<feature type="domain" description="DDT" evidence="8">
    <location>
        <begin position="84"/>
        <end position="144"/>
    </location>
</feature>
<dbReference type="WBParaSite" id="nRc.2.0.1.t09930-RA">
    <property type="protein sequence ID" value="nRc.2.0.1.t09930-RA"/>
    <property type="gene ID" value="nRc.2.0.1.g09930"/>
</dbReference>
<evidence type="ECO:0000256" key="5">
    <source>
        <dbReference type="ARBA" id="ARBA00023242"/>
    </source>
</evidence>
<keyword evidence="2" id="KW-0479">Metal-binding</keyword>
<evidence type="ECO:0000256" key="3">
    <source>
        <dbReference type="ARBA" id="ARBA00022771"/>
    </source>
</evidence>
<dbReference type="PANTHER" id="PTHR45975">
    <property type="entry name" value="NUCLEOSOME-REMODELING FACTOR SUBUNIT BPTF"/>
    <property type="match status" value="1"/>
</dbReference>
<dbReference type="CDD" id="cd15532">
    <property type="entry name" value="PHD2_CHD_II"/>
    <property type="match status" value="1"/>
</dbReference>
<keyword evidence="3 6" id="KW-0863">Zinc-finger</keyword>
<dbReference type="PROSITE" id="PS50827">
    <property type="entry name" value="DDT"/>
    <property type="match status" value="1"/>
</dbReference>
<dbReference type="GO" id="GO:0006357">
    <property type="term" value="P:regulation of transcription by RNA polymerase II"/>
    <property type="evidence" value="ECO:0007669"/>
    <property type="project" value="InterPro"/>
</dbReference>
<evidence type="ECO:0000256" key="2">
    <source>
        <dbReference type="ARBA" id="ARBA00022723"/>
    </source>
</evidence>
<dbReference type="GO" id="GO:0008270">
    <property type="term" value="F:zinc ion binding"/>
    <property type="evidence" value="ECO:0007669"/>
    <property type="project" value="UniProtKB-KW"/>
</dbReference>
<accession>A0A915I9G3</accession>
<dbReference type="GO" id="GO:0016589">
    <property type="term" value="C:NURF complex"/>
    <property type="evidence" value="ECO:0007669"/>
    <property type="project" value="InterPro"/>
</dbReference>
<dbReference type="Pfam" id="PF00628">
    <property type="entry name" value="PHD"/>
    <property type="match status" value="1"/>
</dbReference>
<comment type="subcellular location">
    <subcellularLocation>
        <location evidence="1">Nucleus</location>
    </subcellularLocation>
</comment>
<dbReference type="InterPro" id="IPR028941">
    <property type="entry name" value="WHIM2_dom"/>
</dbReference>
<protein>
    <submittedName>
        <fullName evidence="10">Nucleosome-remodeling factor subunit BPTF</fullName>
    </submittedName>
</protein>
<name>A0A915I9G3_ROMCU</name>
<keyword evidence="9" id="KW-1185">Reference proteome</keyword>
<keyword evidence="4" id="KW-0862">Zinc</keyword>
<dbReference type="InterPro" id="IPR038028">
    <property type="entry name" value="BPTF"/>
</dbReference>
<keyword evidence="5" id="KW-0539">Nucleus</keyword>
<evidence type="ECO:0000313" key="9">
    <source>
        <dbReference type="Proteomes" id="UP000887565"/>
    </source>
</evidence>
<evidence type="ECO:0000256" key="1">
    <source>
        <dbReference type="ARBA" id="ARBA00004123"/>
    </source>
</evidence>
<dbReference type="SMART" id="SM00571">
    <property type="entry name" value="DDT"/>
    <property type="match status" value="1"/>
</dbReference>
<dbReference type="InterPro" id="IPR001965">
    <property type="entry name" value="Znf_PHD"/>
</dbReference>
<sequence>MSNENKLPVNFPNACISSIGFEEEIDEDTYSDVDFKEECLPPSLPAYEQSETRDSFEDRCLWLEDIPVATLVLPSSSDDLSIDRTLIIRAAQIYEFCRRFGSIVRLWPFTVEDLCACLSSACQSSLLDEIHLSLMRLLLKDDEEKMVQFGAHDCRDSLNATFYFFDHLTYGEVLRRYVESDNRFPEDVLESCSQDYPFVNIKKRIVVIEWLCHQAMTTKDFKDYMDNEGVIVNDDDCRDCGKAGDLLCCDSCPAVYHLGCLNPPLKEAPDDKWQCPVCTSCKVDGVVDCITESLSSSTFFSRSNYLGFDRHGRRYYFIARRIFVEDVTTNEVWYFSTLLQLRQMVDVLDSIDYEKYLCRKLISESDNIVSEMIVTETLTAKKTPKNRESWIDADNRTRLDILMPFKLKKTANVSDNEDNSFESFMVKLNALLVERLDLKSGEENENIPVFRLGMNESFFDYANLYSTNPLAKSPYMRADEHRVERNMATRFCLEEEHAIKWINGGEVDERASFVDLIRFGIGNLLYNQLPRSLLHPLWPEKVAAKFKENLMKARRPDEFSHLLLTFEAHMKPIVFTENWRNSLG</sequence>
<dbReference type="AlphaFoldDB" id="A0A915I9G3"/>
<dbReference type="Gene3D" id="3.30.40.10">
    <property type="entry name" value="Zinc/RING finger domain, C3HC4 (zinc finger)"/>
    <property type="match status" value="1"/>
</dbReference>
<dbReference type="SMART" id="SM00249">
    <property type="entry name" value="PHD"/>
    <property type="match status" value="1"/>
</dbReference>
<dbReference type="SUPFAM" id="SSF57903">
    <property type="entry name" value="FYVE/PHD zinc finger"/>
    <property type="match status" value="1"/>
</dbReference>
<dbReference type="PROSITE" id="PS01359">
    <property type="entry name" value="ZF_PHD_1"/>
    <property type="match status" value="1"/>
</dbReference>
<organism evidence="9 10">
    <name type="scientific">Romanomermis culicivorax</name>
    <name type="common">Nematode worm</name>
    <dbReference type="NCBI Taxonomy" id="13658"/>
    <lineage>
        <taxon>Eukaryota</taxon>
        <taxon>Metazoa</taxon>
        <taxon>Ecdysozoa</taxon>
        <taxon>Nematoda</taxon>
        <taxon>Enoplea</taxon>
        <taxon>Dorylaimia</taxon>
        <taxon>Mermithida</taxon>
        <taxon>Mermithoidea</taxon>
        <taxon>Mermithidae</taxon>
        <taxon>Romanomermis</taxon>
    </lineage>
</organism>
<proteinExistence type="predicted"/>
<evidence type="ECO:0000259" key="7">
    <source>
        <dbReference type="PROSITE" id="PS50016"/>
    </source>
</evidence>
<dbReference type="InterPro" id="IPR019787">
    <property type="entry name" value="Znf_PHD-finger"/>
</dbReference>
<evidence type="ECO:0000313" key="10">
    <source>
        <dbReference type="WBParaSite" id="nRc.2.0.1.t09930-RA"/>
    </source>
</evidence>
<dbReference type="InterPro" id="IPR011011">
    <property type="entry name" value="Znf_FYVE_PHD"/>
</dbReference>
<feature type="domain" description="PHD-type" evidence="7">
    <location>
        <begin position="234"/>
        <end position="281"/>
    </location>
</feature>
<dbReference type="PROSITE" id="PS50016">
    <property type="entry name" value="ZF_PHD_2"/>
    <property type="match status" value="1"/>
</dbReference>
<evidence type="ECO:0000256" key="6">
    <source>
        <dbReference type="PROSITE-ProRule" id="PRU00146"/>
    </source>
</evidence>
<dbReference type="Proteomes" id="UP000887565">
    <property type="component" value="Unplaced"/>
</dbReference>
<dbReference type="InterPro" id="IPR013083">
    <property type="entry name" value="Znf_RING/FYVE/PHD"/>
</dbReference>
<evidence type="ECO:0000259" key="8">
    <source>
        <dbReference type="PROSITE" id="PS50827"/>
    </source>
</evidence>
<dbReference type="Pfam" id="PF02791">
    <property type="entry name" value="DDT"/>
    <property type="match status" value="1"/>
</dbReference>
<dbReference type="InterPro" id="IPR019786">
    <property type="entry name" value="Zinc_finger_PHD-type_CS"/>
</dbReference>
<reference evidence="10" key="1">
    <citation type="submission" date="2022-11" db="UniProtKB">
        <authorList>
            <consortium name="WormBaseParasite"/>
        </authorList>
    </citation>
    <scope>IDENTIFICATION</scope>
</reference>